<evidence type="ECO:0000313" key="1">
    <source>
        <dbReference type="EMBL" id="KAL3806902.1"/>
    </source>
</evidence>
<accession>A0ABD3R3Q7</accession>
<gene>
    <name evidence="1" type="ORF">ACHAXA_008709</name>
</gene>
<keyword evidence="2" id="KW-1185">Reference proteome</keyword>
<dbReference type="AlphaFoldDB" id="A0ABD3R3Q7"/>
<organism evidence="1 2">
    <name type="scientific">Cyclostephanos tholiformis</name>
    <dbReference type="NCBI Taxonomy" id="382380"/>
    <lineage>
        <taxon>Eukaryota</taxon>
        <taxon>Sar</taxon>
        <taxon>Stramenopiles</taxon>
        <taxon>Ochrophyta</taxon>
        <taxon>Bacillariophyta</taxon>
        <taxon>Coscinodiscophyceae</taxon>
        <taxon>Thalassiosirophycidae</taxon>
        <taxon>Stephanodiscales</taxon>
        <taxon>Stephanodiscaceae</taxon>
        <taxon>Cyclostephanos</taxon>
    </lineage>
</organism>
<reference evidence="1 2" key="1">
    <citation type="submission" date="2024-10" db="EMBL/GenBank/DDBJ databases">
        <title>Updated reference genomes for cyclostephanoid diatoms.</title>
        <authorList>
            <person name="Roberts W.R."/>
            <person name="Alverson A.J."/>
        </authorList>
    </citation>
    <scope>NUCLEOTIDE SEQUENCE [LARGE SCALE GENOMIC DNA]</scope>
    <source>
        <strain evidence="1 2">AJA228-03</strain>
    </source>
</reference>
<dbReference type="EMBL" id="JALLPB020000708">
    <property type="protein sequence ID" value="KAL3806902.1"/>
    <property type="molecule type" value="Genomic_DNA"/>
</dbReference>
<name>A0ABD3R3Q7_9STRA</name>
<dbReference type="Proteomes" id="UP001530377">
    <property type="component" value="Unassembled WGS sequence"/>
</dbReference>
<sequence>MNLNKPGFKNLALGTEATDWDASGVDFLIGRLYEAFALGGQAFQNVKPFAVACRIFDVGQDKQEVDLSEAIARCIQVEQTNSEPPSDVCCLSVIPDAYKNAGGIGKIDYQRPIQKHFADRIYSLEDN</sequence>
<comment type="caution">
    <text evidence="1">The sequence shown here is derived from an EMBL/GenBank/DDBJ whole genome shotgun (WGS) entry which is preliminary data.</text>
</comment>
<proteinExistence type="predicted"/>
<evidence type="ECO:0000313" key="2">
    <source>
        <dbReference type="Proteomes" id="UP001530377"/>
    </source>
</evidence>
<protein>
    <submittedName>
        <fullName evidence="1">Uncharacterized protein</fullName>
    </submittedName>
</protein>